<evidence type="ECO:0000313" key="8">
    <source>
        <dbReference type="Proteomes" id="UP001634747"/>
    </source>
</evidence>
<dbReference type="InterPro" id="IPR041542">
    <property type="entry name" value="GH43_C2"/>
</dbReference>
<dbReference type="Pfam" id="PF17851">
    <property type="entry name" value="GH43_C2"/>
    <property type="match status" value="1"/>
</dbReference>
<dbReference type="SUPFAM" id="SSF49899">
    <property type="entry name" value="Concanavalin A-like lectins/glucanases"/>
    <property type="match status" value="1"/>
</dbReference>
<sequence length="543" mass="59595">MVARTICRTAVTLTALLVTSCGHAQRSRVSAAEQATYTNPILFSDYSDPDVVRDGKRYVLVASTFSFVPGLPILVSPDLVHWTILTHALQRVDLAPQYDMNDGDRYGGGVWAPAIRKHAGRFYIFFPTPEEGIFMVSAARLSGPWTKPVAVLAGPKLEDPCPFWDDDGKAYLVHSRTGAGPLILHRMSPDATHVLDAGKEIVNDPVHLKTLEGPKLYKRNGWYYIFAPFGGVSTGKQVTLRSRSIDGPYESQISLQQGTSNINGPHQGGWVTTPDGKDYFVHFQSRGAHGRIVHLEPMRWENDWPVMGTATIDPMAPRPGQPVQSAPVPVPVARAAKITVQTSDEFASTALGPQWEWNHNPVKDAWSLSEHRGYLRLHALPSASLFAARNTLTQQMQSESLVFTARLELTGLQPGTHAGLGIFEQKASGIEITDGGQASYRLAYFHVERAKRGTVTQLGDDAAAHVARHIQALLLRVTVRGDRVRYSFSADEGKSFQELGPETPIDFSWWKGARPALFAYSESDGSATPGYLDVDSVHVDPIP</sequence>
<keyword evidence="2 4" id="KW-0378">Hydrolase</keyword>
<keyword evidence="3 4" id="KW-0326">Glycosidase</keyword>
<keyword evidence="8" id="KW-1185">Reference proteome</keyword>
<evidence type="ECO:0000259" key="6">
    <source>
        <dbReference type="Pfam" id="PF17851"/>
    </source>
</evidence>
<evidence type="ECO:0000256" key="3">
    <source>
        <dbReference type="ARBA" id="ARBA00023295"/>
    </source>
</evidence>
<dbReference type="InterPro" id="IPR013320">
    <property type="entry name" value="ConA-like_dom_sf"/>
</dbReference>
<evidence type="ECO:0000313" key="7">
    <source>
        <dbReference type="EMBL" id="MFN2974562.1"/>
    </source>
</evidence>
<dbReference type="InterPro" id="IPR006710">
    <property type="entry name" value="Glyco_hydro_43"/>
</dbReference>
<dbReference type="Proteomes" id="UP001634747">
    <property type="component" value="Unassembled WGS sequence"/>
</dbReference>
<dbReference type="GO" id="GO:0016787">
    <property type="term" value="F:hydrolase activity"/>
    <property type="evidence" value="ECO:0007669"/>
    <property type="project" value="UniProtKB-KW"/>
</dbReference>
<dbReference type="InterPro" id="IPR051795">
    <property type="entry name" value="Glycosyl_Hydrlase_43"/>
</dbReference>
<evidence type="ECO:0000256" key="4">
    <source>
        <dbReference type="RuleBase" id="RU361187"/>
    </source>
</evidence>
<comment type="caution">
    <text evidence="7">The sequence shown here is derived from an EMBL/GenBank/DDBJ whole genome shotgun (WGS) entry which is preliminary data.</text>
</comment>
<dbReference type="PANTHER" id="PTHR42812">
    <property type="entry name" value="BETA-XYLOSIDASE"/>
    <property type="match status" value="1"/>
</dbReference>
<dbReference type="RefSeq" id="WP_263413875.1">
    <property type="nucleotide sequence ID" value="NZ_BAABBH010000001.1"/>
</dbReference>
<dbReference type="Gene3D" id="2.60.120.200">
    <property type="match status" value="1"/>
</dbReference>
<keyword evidence="5" id="KW-0732">Signal</keyword>
<feature type="signal peptide" evidence="5">
    <location>
        <begin position="1"/>
        <end position="24"/>
    </location>
</feature>
<evidence type="ECO:0000256" key="1">
    <source>
        <dbReference type="ARBA" id="ARBA00009865"/>
    </source>
</evidence>
<dbReference type="CDD" id="cd09001">
    <property type="entry name" value="GH43_FsAxh1-like"/>
    <property type="match status" value="1"/>
</dbReference>
<proteinExistence type="inferred from homology"/>
<reference evidence="7 8" key="1">
    <citation type="submission" date="2024-12" db="EMBL/GenBank/DDBJ databases">
        <authorList>
            <person name="Lee Y."/>
        </authorList>
    </citation>
    <scope>NUCLEOTIDE SEQUENCE [LARGE SCALE GENOMIC DNA]</scope>
    <source>
        <strain evidence="7 8">03SUJ4</strain>
    </source>
</reference>
<dbReference type="PROSITE" id="PS51257">
    <property type="entry name" value="PROKAR_LIPOPROTEIN"/>
    <property type="match status" value="1"/>
</dbReference>
<accession>A0ABW9KFU7</accession>
<feature type="chain" id="PRO_5047425126" evidence="5">
    <location>
        <begin position="25"/>
        <end position="543"/>
    </location>
</feature>
<dbReference type="InterPro" id="IPR023296">
    <property type="entry name" value="Glyco_hydro_beta-prop_sf"/>
</dbReference>
<feature type="domain" description="Beta-xylosidase C-terminal Concanavalin A-like" evidence="6">
    <location>
        <begin position="343"/>
        <end position="536"/>
    </location>
</feature>
<gene>
    <name evidence="7" type="ORF">ACK2TP_02175</name>
</gene>
<comment type="similarity">
    <text evidence="1 4">Belongs to the glycosyl hydrolase 43 family.</text>
</comment>
<dbReference type="PANTHER" id="PTHR42812:SF12">
    <property type="entry name" value="BETA-XYLOSIDASE-RELATED"/>
    <property type="match status" value="1"/>
</dbReference>
<dbReference type="SUPFAM" id="SSF75005">
    <property type="entry name" value="Arabinanase/levansucrase/invertase"/>
    <property type="match status" value="1"/>
</dbReference>
<evidence type="ECO:0000256" key="2">
    <source>
        <dbReference type="ARBA" id="ARBA00022801"/>
    </source>
</evidence>
<dbReference type="Gene3D" id="2.115.10.20">
    <property type="entry name" value="Glycosyl hydrolase domain, family 43"/>
    <property type="match status" value="1"/>
</dbReference>
<evidence type="ECO:0000256" key="5">
    <source>
        <dbReference type="SAM" id="SignalP"/>
    </source>
</evidence>
<dbReference type="EMBL" id="JBJYXY010000001">
    <property type="protein sequence ID" value="MFN2974562.1"/>
    <property type="molecule type" value="Genomic_DNA"/>
</dbReference>
<name>A0ABW9KFU7_9BACT</name>
<organism evidence="7 8">
    <name type="scientific">Terriglobus aquaticus</name>
    <dbReference type="NCBI Taxonomy" id="940139"/>
    <lineage>
        <taxon>Bacteria</taxon>
        <taxon>Pseudomonadati</taxon>
        <taxon>Acidobacteriota</taxon>
        <taxon>Terriglobia</taxon>
        <taxon>Terriglobales</taxon>
        <taxon>Acidobacteriaceae</taxon>
        <taxon>Terriglobus</taxon>
    </lineage>
</organism>
<protein>
    <submittedName>
        <fullName evidence="7">Glycoside hydrolase 43 family protein</fullName>
    </submittedName>
</protein>
<dbReference type="Pfam" id="PF04616">
    <property type="entry name" value="Glyco_hydro_43"/>
    <property type="match status" value="1"/>
</dbReference>